<dbReference type="EMBL" id="GBXM01053757">
    <property type="protein sequence ID" value="JAH54820.1"/>
    <property type="molecule type" value="Transcribed_RNA"/>
</dbReference>
<proteinExistence type="predicted"/>
<reference evidence="2" key="2">
    <citation type="journal article" date="2015" name="Fish Shellfish Immunol.">
        <title>Early steps in the European eel (Anguilla anguilla)-Vibrio vulnificus interaction in the gills: Role of the RtxA13 toxin.</title>
        <authorList>
            <person name="Callol A."/>
            <person name="Pajuelo D."/>
            <person name="Ebbesson L."/>
            <person name="Teles M."/>
            <person name="MacKenzie S."/>
            <person name="Amaro C."/>
        </authorList>
    </citation>
    <scope>NUCLEOTIDE SEQUENCE</scope>
</reference>
<protein>
    <submittedName>
        <fullName evidence="2">Uncharacterized protein</fullName>
    </submittedName>
</protein>
<dbReference type="AlphaFoldDB" id="A0A0E9TPP2"/>
<dbReference type="PROSITE" id="PS51257">
    <property type="entry name" value="PROKAR_LIPOPROTEIN"/>
    <property type="match status" value="1"/>
</dbReference>
<keyword evidence="1" id="KW-0472">Membrane</keyword>
<reference evidence="2" key="1">
    <citation type="submission" date="2014-11" db="EMBL/GenBank/DDBJ databases">
        <authorList>
            <person name="Amaro Gonzalez C."/>
        </authorList>
    </citation>
    <scope>NUCLEOTIDE SEQUENCE</scope>
</reference>
<feature type="transmembrane region" description="Helical" evidence="1">
    <location>
        <begin position="12"/>
        <end position="38"/>
    </location>
</feature>
<organism evidence="2">
    <name type="scientific">Anguilla anguilla</name>
    <name type="common">European freshwater eel</name>
    <name type="synonym">Muraena anguilla</name>
    <dbReference type="NCBI Taxonomy" id="7936"/>
    <lineage>
        <taxon>Eukaryota</taxon>
        <taxon>Metazoa</taxon>
        <taxon>Chordata</taxon>
        <taxon>Craniata</taxon>
        <taxon>Vertebrata</taxon>
        <taxon>Euteleostomi</taxon>
        <taxon>Actinopterygii</taxon>
        <taxon>Neopterygii</taxon>
        <taxon>Teleostei</taxon>
        <taxon>Anguilliformes</taxon>
        <taxon>Anguillidae</taxon>
        <taxon>Anguilla</taxon>
    </lineage>
</organism>
<evidence type="ECO:0000256" key="1">
    <source>
        <dbReference type="SAM" id="Phobius"/>
    </source>
</evidence>
<evidence type="ECO:0000313" key="2">
    <source>
        <dbReference type="EMBL" id="JAH54820.1"/>
    </source>
</evidence>
<keyword evidence="1" id="KW-0812">Transmembrane</keyword>
<accession>A0A0E9TPP2</accession>
<sequence>MFVQDRDVYFLLLFFSVILSFLQISLFITVLSCSLCGLRVSHVF</sequence>
<name>A0A0E9TPP2_ANGAN</name>
<keyword evidence="1" id="KW-1133">Transmembrane helix</keyword>